<organism evidence="4 5">
    <name type="scientific">Eubacterium limosum</name>
    <dbReference type="NCBI Taxonomy" id="1736"/>
    <lineage>
        <taxon>Bacteria</taxon>
        <taxon>Bacillati</taxon>
        <taxon>Bacillota</taxon>
        <taxon>Clostridia</taxon>
        <taxon>Eubacteriales</taxon>
        <taxon>Eubacteriaceae</taxon>
        <taxon>Eubacterium</taxon>
    </lineage>
</organism>
<evidence type="ECO:0000256" key="2">
    <source>
        <dbReference type="ARBA" id="ARBA00023163"/>
    </source>
</evidence>
<dbReference type="Proteomes" id="UP000192391">
    <property type="component" value="Chromosome"/>
</dbReference>
<dbReference type="InterPro" id="IPR001034">
    <property type="entry name" value="DeoR_HTH"/>
</dbReference>
<dbReference type="PRINTS" id="PR00037">
    <property type="entry name" value="HTHLACR"/>
</dbReference>
<dbReference type="Gene3D" id="3.40.50.1360">
    <property type="match status" value="1"/>
</dbReference>
<evidence type="ECO:0000313" key="5">
    <source>
        <dbReference type="Proteomes" id="UP000192391"/>
    </source>
</evidence>
<dbReference type="InterPro" id="IPR036390">
    <property type="entry name" value="WH_DNA-bd_sf"/>
</dbReference>
<sequence>MVIDRFNGDDESYILYYLEVHKRVSNRDLCEALHLSTSTIRKKLAKMEEKGLLIRTHGGAASIDADRDETMKRKSRINILNKKAIAAEACRLINDGDVLALGGGSTVAEMAPWLLKLKEAVILTDSTVMSTLTIPNQKLEVHINSGIVRGRTGCVVGPTSDILFQSYSADKAFIGCDAFDIEFGAGSDNILVGKVEKVMLKCARERYILCDSTKLNQNALCSFIKISEITALITDDDANPEYIKRMRDAGLKVILATIPRLSEPETDIKGKDVPLESKTLKKTE</sequence>
<dbReference type="GO" id="GO:0003700">
    <property type="term" value="F:DNA-binding transcription factor activity"/>
    <property type="evidence" value="ECO:0007669"/>
    <property type="project" value="InterPro"/>
</dbReference>
<dbReference type="InterPro" id="IPR050313">
    <property type="entry name" value="Carb_Metab_HTH_regulators"/>
</dbReference>
<gene>
    <name evidence="4" type="ORF">B2M23_16205</name>
</gene>
<dbReference type="PROSITE" id="PS51000">
    <property type="entry name" value="HTH_DEOR_2"/>
    <property type="match status" value="1"/>
</dbReference>
<dbReference type="SMART" id="SM00420">
    <property type="entry name" value="HTH_DEOR"/>
    <property type="match status" value="1"/>
</dbReference>
<reference evidence="5" key="1">
    <citation type="journal article" date="2017" name="Sci. Rep.">
        <title>Determination of the Genome and Primary Transcriptome of Syngas Fermenting Eubacterium limosum ATCC 8486.</title>
        <authorList>
            <person name="Song Y."/>
            <person name="Shin J."/>
            <person name="Jeong Y."/>
            <person name="Jin S."/>
            <person name="Lee J.K."/>
            <person name="Kim D.R."/>
            <person name="Kim S.C."/>
            <person name="Cho S."/>
            <person name="Cho B.K."/>
        </authorList>
    </citation>
    <scope>NUCLEOTIDE SEQUENCE [LARGE SCALE GENOMIC DNA]</scope>
    <source>
        <strain evidence="5">ATCC 8486</strain>
    </source>
</reference>
<dbReference type="AlphaFoldDB" id="A0AAC9QWP6"/>
<dbReference type="PANTHER" id="PTHR30363">
    <property type="entry name" value="HTH-TYPE TRANSCRIPTIONAL REGULATOR SRLR-RELATED"/>
    <property type="match status" value="1"/>
</dbReference>
<dbReference type="PANTHER" id="PTHR30363:SF46">
    <property type="entry name" value="LYSR FAMILY TRANSCRIPTIONAL REGULATOR"/>
    <property type="match status" value="1"/>
</dbReference>
<dbReference type="InterPro" id="IPR014036">
    <property type="entry name" value="DeoR-like_C"/>
</dbReference>
<dbReference type="Gene3D" id="1.10.10.10">
    <property type="entry name" value="Winged helix-like DNA-binding domain superfamily/Winged helix DNA-binding domain"/>
    <property type="match status" value="1"/>
</dbReference>
<accession>A0AAC9QWP6</accession>
<dbReference type="SUPFAM" id="SSF46785">
    <property type="entry name" value="Winged helix' DNA-binding domain"/>
    <property type="match status" value="1"/>
</dbReference>
<evidence type="ECO:0000256" key="1">
    <source>
        <dbReference type="ARBA" id="ARBA00023015"/>
    </source>
</evidence>
<dbReference type="KEGG" id="elim:B2M23_16205"/>
<dbReference type="GeneID" id="68363027"/>
<protein>
    <recommendedName>
        <fullName evidence="3">HTH deoR-type domain-containing protein</fullName>
    </recommendedName>
</protein>
<dbReference type="SMART" id="SM01134">
    <property type="entry name" value="DeoRC"/>
    <property type="match status" value="1"/>
</dbReference>
<dbReference type="SUPFAM" id="SSF100950">
    <property type="entry name" value="NagB/RpiA/CoA transferase-like"/>
    <property type="match status" value="1"/>
</dbReference>
<keyword evidence="2" id="KW-0804">Transcription</keyword>
<keyword evidence="1" id="KW-0805">Transcription regulation</keyword>
<evidence type="ECO:0000259" key="3">
    <source>
        <dbReference type="PROSITE" id="PS51000"/>
    </source>
</evidence>
<dbReference type="InterPro" id="IPR036388">
    <property type="entry name" value="WH-like_DNA-bd_sf"/>
</dbReference>
<proteinExistence type="predicted"/>
<dbReference type="Pfam" id="PF00455">
    <property type="entry name" value="DeoRC"/>
    <property type="match status" value="1"/>
</dbReference>
<dbReference type="InterPro" id="IPR037171">
    <property type="entry name" value="NagB/RpiA_transferase-like"/>
</dbReference>
<name>A0AAC9QWP6_EUBLI</name>
<dbReference type="RefSeq" id="WP_013380155.1">
    <property type="nucleotide sequence ID" value="NZ_CP019962.1"/>
</dbReference>
<dbReference type="Pfam" id="PF08220">
    <property type="entry name" value="HTH_DeoR"/>
    <property type="match status" value="1"/>
</dbReference>
<feature type="domain" description="HTH deoR-type" evidence="3">
    <location>
        <begin position="7"/>
        <end position="62"/>
    </location>
</feature>
<dbReference type="EMBL" id="CP019962">
    <property type="protein sequence ID" value="ARD66976.1"/>
    <property type="molecule type" value="Genomic_DNA"/>
</dbReference>
<evidence type="ECO:0000313" key="4">
    <source>
        <dbReference type="EMBL" id="ARD66976.1"/>
    </source>
</evidence>